<reference evidence="1" key="1">
    <citation type="submission" date="2023-06" db="EMBL/GenBank/DDBJ databases">
        <title>Draft genome sequence of Nocardioides sp. SOB72.</title>
        <authorList>
            <person name="Zhang G."/>
        </authorList>
    </citation>
    <scope>NUCLEOTIDE SEQUENCE</scope>
    <source>
        <strain evidence="1">SOB72</strain>
    </source>
</reference>
<dbReference type="RefSeq" id="WP_300958774.1">
    <property type="nucleotide sequence ID" value="NZ_JAUHJR010000001.1"/>
</dbReference>
<evidence type="ECO:0000313" key="1">
    <source>
        <dbReference type="EMBL" id="MDN4159916.1"/>
    </source>
</evidence>
<protein>
    <recommendedName>
        <fullName evidence="3">Secreted protein</fullName>
    </recommendedName>
</protein>
<dbReference type="EMBL" id="JAUHJR010000001">
    <property type="protein sequence ID" value="MDN4159916.1"/>
    <property type="molecule type" value="Genomic_DNA"/>
</dbReference>
<gene>
    <name evidence="1" type="ORF">QWY29_01010</name>
</gene>
<comment type="caution">
    <text evidence="1">The sequence shown here is derived from an EMBL/GenBank/DDBJ whole genome shotgun (WGS) entry which is preliminary data.</text>
</comment>
<dbReference type="PROSITE" id="PS51257">
    <property type="entry name" value="PROKAR_LIPOPROTEIN"/>
    <property type="match status" value="1"/>
</dbReference>
<organism evidence="1 2">
    <name type="scientific">Nocardioides abyssi</name>
    <dbReference type="NCBI Taxonomy" id="3058370"/>
    <lineage>
        <taxon>Bacteria</taxon>
        <taxon>Bacillati</taxon>
        <taxon>Actinomycetota</taxon>
        <taxon>Actinomycetes</taxon>
        <taxon>Propionibacteriales</taxon>
        <taxon>Nocardioidaceae</taxon>
        <taxon>Nocardioides</taxon>
    </lineage>
</organism>
<evidence type="ECO:0008006" key="3">
    <source>
        <dbReference type="Google" id="ProtNLM"/>
    </source>
</evidence>
<dbReference type="Proteomes" id="UP001168537">
    <property type="component" value="Unassembled WGS sequence"/>
</dbReference>
<sequence length="153" mass="15331">MRRSLPVLSVVGLLALAGCSSEEPPVLGADGSGDFAREAKVTATLRTVDPKAGPTGPAVGSARAQAVQDGTRLEVRLRDAEPGSWAVRVAPGSTCEDGTEGDSVPDVPDLTVEDDGRGLLDTTVDVPLADLAGGAALLLAGPTGPVCGVLADY</sequence>
<accession>A0ABT8EP59</accession>
<name>A0ABT8EP59_9ACTN</name>
<evidence type="ECO:0000313" key="2">
    <source>
        <dbReference type="Proteomes" id="UP001168537"/>
    </source>
</evidence>
<proteinExistence type="predicted"/>
<keyword evidence="2" id="KW-1185">Reference proteome</keyword>